<dbReference type="SUPFAM" id="SSF55073">
    <property type="entry name" value="Nucleotide cyclase"/>
    <property type="match status" value="1"/>
</dbReference>
<dbReference type="InterPro" id="IPR001054">
    <property type="entry name" value="A/G_cyclase"/>
</dbReference>
<dbReference type="PANTHER" id="PTHR43081">
    <property type="entry name" value="ADENYLATE CYCLASE, TERMINAL-DIFFERENTIATION SPECIFIC-RELATED"/>
    <property type="match status" value="1"/>
</dbReference>
<name>A0A8J4FH74_9CHLO</name>
<comment type="caution">
    <text evidence="3">The sequence shown here is derived from an EMBL/GenBank/DDBJ whole genome shotgun (WGS) entry which is preliminary data.</text>
</comment>
<dbReference type="OrthoDB" id="542421at2759"/>
<protein>
    <recommendedName>
        <fullName evidence="2">Guanylate cyclase domain-containing protein</fullName>
    </recommendedName>
</protein>
<evidence type="ECO:0000313" key="4">
    <source>
        <dbReference type="Proteomes" id="UP000747110"/>
    </source>
</evidence>
<evidence type="ECO:0000256" key="1">
    <source>
        <dbReference type="SAM" id="Phobius"/>
    </source>
</evidence>
<keyword evidence="1" id="KW-0472">Membrane</keyword>
<dbReference type="AlphaFoldDB" id="A0A8J4FH74"/>
<dbReference type="Proteomes" id="UP000747110">
    <property type="component" value="Unassembled WGS sequence"/>
</dbReference>
<keyword evidence="1" id="KW-1133">Transmembrane helix</keyword>
<dbReference type="PANTHER" id="PTHR43081:SF1">
    <property type="entry name" value="ADENYLATE CYCLASE, TERMINAL-DIFFERENTIATION SPECIFIC"/>
    <property type="match status" value="1"/>
</dbReference>
<proteinExistence type="predicted"/>
<evidence type="ECO:0000259" key="2">
    <source>
        <dbReference type="PROSITE" id="PS50125"/>
    </source>
</evidence>
<dbReference type="PROSITE" id="PS50125">
    <property type="entry name" value="GUANYLATE_CYCLASE_2"/>
    <property type="match status" value="1"/>
</dbReference>
<dbReference type="Gene3D" id="3.30.70.1230">
    <property type="entry name" value="Nucleotide cyclase"/>
    <property type="match status" value="1"/>
</dbReference>
<keyword evidence="4" id="KW-1185">Reference proteome</keyword>
<accession>A0A8J4FH74</accession>
<sequence length="156" mass="17025">SSLSLVVSDVGPTVGAQCLTPPGSSSDRRYTGLVVGIVLACLLPWLLGGLALYICVTRKASLYRLVQRKEAEMARKRSKVPGTPGVALQNGRGLLSMSDVMVTWVVTDVAASTQLWEWKPDVMDRAIDRHNTVLRRLIDEFGGHEIRNEGDSFTLS</sequence>
<dbReference type="InterPro" id="IPR029787">
    <property type="entry name" value="Nucleotide_cyclase"/>
</dbReference>
<feature type="transmembrane region" description="Helical" evidence="1">
    <location>
        <begin position="30"/>
        <end position="56"/>
    </location>
</feature>
<reference evidence="3" key="1">
    <citation type="journal article" date="2021" name="Proc. Natl. Acad. Sci. U.S.A.">
        <title>Three genomes in the algal genus Volvox reveal the fate of a haploid sex-determining region after a transition to homothallism.</title>
        <authorList>
            <person name="Yamamoto K."/>
            <person name="Hamaji T."/>
            <person name="Kawai-Toyooka H."/>
            <person name="Matsuzaki R."/>
            <person name="Takahashi F."/>
            <person name="Nishimura Y."/>
            <person name="Kawachi M."/>
            <person name="Noguchi H."/>
            <person name="Minakuchi Y."/>
            <person name="Umen J.G."/>
            <person name="Toyoda A."/>
            <person name="Nozaki H."/>
        </authorList>
    </citation>
    <scope>NUCLEOTIDE SEQUENCE</scope>
    <source>
        <strain evidence="3">NIES-3786</strain>
    </source>
</reference>
<keyword evidence="1" id="KW-0812">Transmembrane</keyword>
<dbReference type="GO" id="GO:0009190">
    <property type="term" value="P:cyclic nucleotide biosynthetic process"/>
    <property type="evidence" value="ECO:0007669"/>
    <property type="project" value="InterPro"/>
</dbReference>
<dbReference type="GO" id="GO:0035556">
    <property type="term" value="P:intracellular signal transduction"/>
    <property type="evidence" value="ECO:0007669"/>
    <property type="project" value="InterPro"/>
</dbReference>
<gene>
    <name evidence="3" type="ORF">Vretifemale_4726</name>
</gene>
<feature type="non-terminal residue" evidence="3">
    <location>
        <position position="1"/>
    </location>
</feature>
<feature type="non-terminal residue" evidence="3">
    <location>
        <position position="156"/>
    </location>
</feature>
<feature type="domain" description="Guanylate cyclase" evidence="2">
    <location>
        <begin position="103"/>
        <end position="156"/>
    </location>
</feature>
<evidence type="ECO:0000313" key="3">
    <source>
        <dbReference type="EMBL" id="GIL74902.1"/>
    </source>
</evidence>
<dbReference type="InterPro" id="IPR050697">
    <property type="entry name" value="Adenylyl/Guanylyl_Cyclase_3/4"/>
</dbReference>
<organism evidence="3 4">
    <name type="scientific">Volvox reticuliferus</name>
    <dbReference type="NCBI Taxonomy" id="1737510"/>
    <lineage>
        <taxon>Eukaryota</taxon>
        <taxon>Viridiplantae</taxon>
        <taxon>Chlorophyta</taxon>
        <taxon>core chlorophytes</taxon>
        <taxon>Chlorophyceae</taxon>
        <taxon>CS clade</taxon>
        <taxon>Chlamydomonadales</taxon>
        <taxon>Volvocaceae</taxon>
        <taxon>Volvox</taxon>
    </lineage>
</organism>
<dbReference type="EMBL" id="BNCP01000006">
    <property type="protein sequence ID" value="GIL74902.1"/>
    <property type="molecule type" value="Genomic_DNA"/>
</dbReference>